<dbReference type="KEGG" id="pseb:EOK75_18770"/>
<geneLocation type="plasmid" evidence="5 6">
    <name>unnamed1</name>
</geneLocation>
<keyword evidence="5" id="KW-0614">Plasmid</keyword>
<dbReference type="GO" id="GO:0003700">
    <property type="term" value="F:DNA-binding transcription factor activity"/>
    <property type="evidence" value="ECO:0007669"/>
    <property type="project" value="InterPro"/>
</dbReference>
<dbReference type="InterPro" id="IPR000524">
    <property type="entry name" value="Tscrpt_reg_HTH_GntR"/>
</dbReference>
<dbReference type="PANTHER" id="PTHR43537">
    <property type="entry name" value="TRANSCRIPTIONAL REGULATOR, GNTR FAMILY"/>
    <property type="match status" value="1"/>
</dbReference>
<dbReference type="SMART" id="SM00345">
    <property type="entry name" value="HTH_GNTR"/>
    <property type="match status" value="1"/>
</dbReference>
<dbReference type="Pfam" id="PF07729">
    <property type="entry name" value="FCD"/>
    <property type="match status" value="1"/>
</dbReference>
<reference evidence="5 6" key="1">
    <citation type="submission" date="2019-05" db="EMBL/GenBank/DDBJ databases">
        <title>Pseudorhodobacter turbinis sp. nov., isolated from the gut of the Korean turban shell.</title>
        <authorList>
            <person name="Jeong Y.-S."/>
            <person name="Kang W.-R."/>
            <person name="Bae J.-W."/>
        </authorList>
    </citation>
    <scope>NUCLEOTIDE SEQUENCE [LARGE SCALE GENOMIC DNA]</scope>
    <source>
        <strain evidence="5 6">S12M18</strain>
        <plasmid evidence="5 6">unnamed1</plasmid>
    </source>
</reference>
<dbReference type="InterPro" id="IPR036390">
    <property type="entry name" value="WH_DNA-bd_sf"/>
</dbReference>
<dbReference type="EMBL" id="CP039965">
    <property type="protein sequence ID" value="QCO57731.1"/>
    <property type="molecule type" value="Genomic_DNA"/>
</dbReference>
<dbReference type="SUPFAM" id="SSF46785">
    <property type="entry name" value="Winged helix' DNA-binding domain"/>
    <property type="match status" value="1"/>
</dbReference>
<dbReference type="Gene3D" id="1.10.10.10">
    <property type="entry name" value="Winged helix-like DNA-binding domain superfamily/Winged helix DNA-binding domain"/>
    <property type="match status" value="1"/>
</dbReference>
<dbReference type="InterPro" id="IPR008920">
    <property type="entry name" value="TF_FadR/GntR_C"/>
</dbReference>
<dbReference type="AlphaFoldDB" id="A0A4P8EKI1"/>
<gene>
    <name evidence="5" type="ORF">EOK75_18770</name>
</gene>
<dbReference type="Proteomes" id="UP000298631">
    <property type="component" value="Plasmid unnamed1"/>
</dbReference>
<proteinExistence type="predicted"/>
<dbReference type="SUPFAM" id="SSF48008">
    <property type="entry name" value="GntR ligand-binding domain-like"/>
    <property type="match status" value="1"/>
</dbReference>
<keyword evidence="2" id="KW-0238">DNA-binding</keyword>
<dbReference type="Pfam" id="PF00392">
    <property type="entry name" value="GntR"/>
    <property type="match status" value="1"/>
</dbReference>
<evidence type="ECO:0000256" key="2">
    <source>
        <dbReference type="ARBA" id="ARBA00023125"/>
    </source>
</evidence>
<feature type="domain" description="HTH gntR-type" evidence="4">
    <location>
        <begin position="17"/>
        <end position="84"/>
    </location>
</feature>
<accession>A0A4P8EKI1</accession>
<dbReference type="RefSeq" id="WP_137195539.1">
    <property type="nucleotide sequence ID" value="NZ_CP039965.1"/>
</dbReference>
<evidence type="ECO:0000256" key="3">
    <source>
        <dbReference type="ARBA" id="ARBA00023163"/>
    </source>
</evidence>
<dbReference type="GO" id="GO:0003677">
    <property type="term" value="F:DNA binding"/>
    <property type="evidence" value="ECO:0007669"/>
    <property type="project" value="UniProtKB-KW"/>
</dbReference>
<dbReference type="InterPro" id="IPR011711">
    <property type="entry name" value="GntR_C"/>
</dbReference>
<dbReference type="OrthoDB" id="9788098at2"/>
<evidence type="ECO:0000313" key="6">
    <source>
        <dbReference type="Proteomes" id="UP000298631"/>
    </source>
</evidence>
<evidence type="ECO:0000313" key="5">
    <source>
        <dbReference type="EMBL" id="QCO57731.1"/>
    </source>
</evidence>
<protein>
    <submittedName>
        <fullName evidence="5">GntR family transcriptional regulator</fullName>
    </submittedName>
</protein>
<sequence>MTTPDNMPPVDRLNRFSLASAQIYQILRDDIISLSLSPGTVLSRAALQKRFGTSQTPIRDALMRLEEDGLVDVFPQHATKVSRINIGAVQQALFLRTALEREAVHRLSENPPEEMLCALEDCIKRQRYLADQMELAEFSIMDKTFHKIIFEAARISDLWDLVRQRSGHNDRLHKLHLPLEGRSGQIIEDHAGIIDALRRGDSMGAQAAVRAHVSRSTQNIEAIRAKHGDWLID</sequence>
<keyword evidence="3" id="KW-0804">Transcription</keyword>
<evidence type="ECO:0000256" key="1">
    <source>
        <dbReference type="ARBA" id="ARBA00023015"/>
    </source>
</evidence>
<organism evidence="5 6">
    <name type="scientific">Pseudorhodobacter turbinis</name>
    <dbReference type="NCBI Taxonomy" id="2500533"/>
    <lineage>
        <taxon>Bacteria</taxon>
        <taxon>Pseudomonadati</taxon>
        <taxon>Pseudomonadota</taxon>
        <taxon>Alphaproteobacteria</taxon>
        <taxon>Rhodobacterales</taxon>
        <taxon>Paracoccaceae</taxon>
        <taxon>Pseudorhodobacter</taxon>
    </lineage>
</organism>
<dbReference type="InterPro" id="IPR036388">
    <property type="entry name" value="WH-like_DNA-bd_sf"/>
</dbReference>
<name>A0A4P8EKI1_9RHOB</name>
<evidence type="ECO:0000259" key="4">
    <source>
        <dbReference type="PROSITE" id="PS50949"/>
    </source>
</evidence>
<dbReference type="Gene3D" id="1.20.120.530">
    <property type="entry name" value="GntR ligand-binding domain-like"/>
    <property type="match status" value="1"/>
</dbReference>
<keyword evidence="6" id="KW-1185">Reference proteome</keyword>
<dbReference type="PROSITE" id="PS50949">
    <property type="entry name" value="HTH_GNTR"/>
    <property type="match status" value="1"/>
</dbReference>
<dbReference type="SMART" id="SM00895">
    <property type="entry name" value="FCD"/>
    <property type="match status" value="1"/>
</dbReference>
<keyword evidence="1" id="KW-0805">Transcription regulation</keyword>
<dbReference type="PANTHER" id="PTHR43537:SF45">
    <property type="entry name" value="GNTR FAMILY REGULATORY PROTEIN"/>
    <property type="match status" value="1"/>
</dbReference>